<dbReference type="InterPro" id="IPR002885">
    <property type="entry name" value="PPR_rpt"/>
</dbReference>
<dbReference type="InterPro" id="IPR046960">
    <property type="entry name" value="PPR_At4g14850-like_plant"/>
</dbReference>
<gene>
    <name evidence="3" type="ORF">EUGRSUZ_B03651</name>
</gene>
<dbReference type="eggNOG" id="KOG4197">
    <property type="taxonomic scope" value="Eukaryota"/>
</dbReference>
<dbReference type="Pfam" id="PF13041">
    <property type="entry name" value="PPR_2"/>
    <property type="match status" value="4"/>
</dbReference>
<dbReference type="GO" id="GO:0003723">
    <property type="term" value="F:RNA binding"/>
    <property type="evidence" value="ECO:0007669"/>
    <property type="project" value="InterPro"/>
</dbReference>
<dbReference type="Pfam" id="PF01535">
    <property type="entry name" value="PPR"/>
    <property type="match status" value="2"/>
</dbReference>
<dbReference type="OMA" id="FRWMREV"/>
<dbReference type="PROSITE" id="PS51375">
    <property type="entry name" value="PPR"/>
    <property type="match status" value="5"/>
</dbReference>
<dbReference type="InterPro" id="IPR011990">
    <property type="entry name" value="TPR-like_helical_dom_sf"/>
</dbReference>
<name>A0A059D8Q0_EUCGR</name>
<dbReference type="NCBIfam" id="TIGR00756">
    <property type="entry name" value="PPR"/>
    <property type="match status" value="5"/>
</dbReference>
<dbReference type="GO" id="GO:0009451">
    <property type="term" value="P:RNA modification"/>
    <property type="evidence" value="ECO:0007669"/>
    <property type="project" value="InterPro"/>
</dbReference>
<accession>A0A059D8Q0</accession>
<feature type="repeat" description="PPR" evidence="2">
    <location>
        <begin position="250"/>
        <end position="284"/>
    </location>
</feature>
<dbReference type="AlphaFoldDB" id="A0A059D8Q0"/>
<evidence type="ECO:0000313" key="3">
    <source>
        <dbReference type="EMBL" id="KCW87123.1"/>
    </source>
</evidence>
<dbReference type="InParanoid" id="A0A059D8Q0"/>
<dbReference type="InterPro" id="IPR046848">
    <property type="entry name" value="E_motif"/>
</dbReference>
<feature type="repeat" description="PPR" evidence="2">
    <location>
        <begin position="215"/>
        <end position="249"/>
    </location>
</feature>
<keyword evidence="1" id="KW-0677">Repeat</keyword>
<dbReference type="Gene3D" id="1.25.40.10">
    <property type="entry name" value="Tetratricopeptide repeat domain"/>
    <property type="match status" value="4"/>
</dbReference>
<dbReference type="PANTHER" id="PTHR47926:SF453">
    <property type="entry name" value="PENTATRICOPEPTIDE REPEAT (PPR) SUPERFAMILY PROTEIN"/>
    <property type="match status" value="1"/>
</dbReference>
<dbReference type="PANTHER" id="PTHR47926">
    <property type="entry name" value="PENTATRICOPEPTIDE REPEAT-CONTAINING PROTEIN"/>
    <property type="match status" value="1"/>
</dbReference>
<dbReference type="FunFam" id="1.25.40.10:FF:000344">
    <property type="entry name" value="Pentatricopeptide repeat-containing protein"/>
    <property type="match status" value="1"/>
</dbReference>
<reference evidence="3" key="1">
    <citation type="submission" date="2013-07" db="EMBL/GenBank/DDBJ databases">
        <title>The genome of Eucalyptus grandis.</title>
        <authorList>
            <person name="Schmutz J."/>
            <person name="Hayes R."/>
            <person name="Myburg A."/>
            <person name="Tuskan G."/>
            <person name="Grattapaglia D."/>
            <person name="Rokhsar D.S."/>
        </authorList>
    </citation>
    <scope>NUCLEOTIDE SEQUENCE</scope>
    <source>
        <tissue evidence="3">Leaf extractions</tissue>
    </source>
</reference>
<dbReference type="Gramene" id="KCW87123">
    <property type="protein sequence ID" value="KCW87123"/>
    <property type="gene ID" value="EUGRSUZ_B03651"/>
</dbReference>
<organism evidence="3">
    <name type="scientific">Eucalyptus grandis</name>
    <name type="common">Flooded gum</name>
    <dbReference type="NCBI Taxonomy" id="71139"/>
    <lineage>
        <taxon>Eukaryota</taxon>
        <taxon>Viridiplantae</taxon>
        <taxon>Streptophyta</taxon>
        <taxon>Embryophyta</taxon>
        <taxon>Tracheophyta</taxon>
        <taxon>Spermatophyta</taxon>
        <taxon>Magnoliopsida</taxon>
        <taxon>eudicotyledons</taxon>
        <taxon>Gunneridae</taxon>
        <taxon>Pentapetalae</taxon>
        <taxon>rosids</taxon>
        <taxon>malvids</taxon>
        <taxon>Myrtales</taxon>
        <taxon>Myrtaceae</taxon>
        <taxon>Myrtoideae</taxon>
        <taxon>Eucalypteae</taxon>
        <taxon>Eucalyptus</taxon>
    </lineage>
</organism>
<proteinExistence type="predicted"/>
<feature type="repeat" description="PPR" evidence="2">
    <location>
        <begin position="351"/>
        <end position="385"/>
    </location>
</feature>
<protein>
    <recommendedName>
        <fullName evidence="4">Pentacotripeptide-repeat region of PRORP domain-containing protein</fullName>
    </recommendedName>
</protein>
<sequence>MSSSRLASKTSSLDDLNLLLQRCMKAKSLSLSRQAHAVLVTTGAGRSSPSLSSTLVGSYGGCGDSSSAKLVFDAIRHPSVFALNWMVSISAFNGDHEGAFGYFASMQKLGRTCNKFTFSILLKACIAVMDVFKGREIHGAVYRMYLQDDVSVANSLIDMYGKCGRLDLAHKVFGKMLTRDVVSWTSMICGYCHAGKMEEAVQLFEQMRREGLKPNDFTWNAMIAGYARTGDRNGTMALLNGMKNEGLIPDLVTWNALISGFVQGNQVQEALKLFQEMLVSGVKPNQVTVTGLLPGCGSTVTINRGREIHGLIYRMGLDMNVYVASALIDMYSKCGCVKDASNVFDMVTVKNVASWNAMIGCYGKHGMVDQALLLFEEMNDRNIQPNEVTLVSVLSACSHGGLLEKGLQIFRSIKEDYGVSPRKEHFACVVDLLCRCGRMAEAYNLLKEMPVDVTDSMLGAFFNGCSIHRRNDLAQLVADDIANKRLKRPGGLVTLSNILAAGGGWEGVENVRDVMREERIHKEPGYSWI</sequence>
<evidence type="ECO:0000256" key="2">
    <source>
        <dbReference type="PROSITE-ProRule" id="PRU00708"/>
    </source>
</evidence>
<evidence type="ECO:0000256" key="1">
    <source>
        <dbReference type="ARBA" id="ARBA00022737"/>
    </source>
</evidence>
<dbReference type="FunFam" id="1.25.40.10:FF:000090">
    <property type="entry name" value="Pentatricopeptide repeat-containing protein, chloroplastic"/>
    <property type="match status" value="1"/>
</dbReference>
<evidence type="ECO:0008006" key="4">
    <source>
        <dbReference type="Google" id="ProtNLM"/>
    </source>
</evidence>
<dbReference type="EMBL" id="KK198754">
    <property type="protein sequence ID" value="KCW87123.1"/>
    <property type="molecule type" value="Genomic_DNA"/>
</dbReference>
<feature type="repeat" description="PPR" evidence="2">
    <location>
        <begin position="180"/>
        <end position="214"/>
    </location>
</feature>
<feature type="repeat" description="PPR" evidence="2">
    <location>
        <begin position="149"/>
        <end position="179"/>
    </location>
</feature>
<dbReference type="Pfam" id="PF20431">
    <property type="entry name" value="E_motif"/>
    <property type="match status" value="1"/>
</dbReference>